<sequence length="66" mass="7468">MTALRKINVRCDKWAVDTCSGYVAVNHADKAIMLAFRCELRGHGILDPVPRLHLLVQTRLYCNSNV</sequence>
<dbReference type="OrthoDB" id="10519950at2759"/>
<dbReference type="EMBL" id="KN751932">
    <property type="protein sequence ID" value="KIH49792.1"/>
    <property type="molecule type" value="Genomic_DNA"/>
</dbReference>
<proteinExistence type="predicted"/>
<evidence type="ECO:0000313" key="1">
    <source>
        <dbReference type="EMBL" id="KIH49792.1"/>
    </source>
</evidence>
<evidence type="ECO:0000313" key="2">
    <source>
        <dbReference type="Proteomes" id="UP000054047"/>
    </source>
</evidence>
<dbReference type="Proteomes" id="UP000054047">
    <property type="component" value="Unassembled WGS sequence"/>
</dbReference>
<dbReference type="AlphaFoldDB" id="A0A0C2CJ19"/>
<protein>
    <submittedName>
        <fullName evidence="1">Uncharacterized protein</fullName>
    </submittedName>
</protein>
<name>A0A0C2CJ19_9BILA</name>
<gene>
    <name evidence="1" type="ORF">ANCDUO_20132</name>
</gene>
<reference evidence="1 2" key="1">
    <citation type="submission" date="2013-12" db="EMBL/GenBank/DDBJ databases">
        <title>Draft genome of the parsitic nematode Ancylostoma duodenale.</title>
        <authorList>
            <person name="Mitreva M."/>
        </authorList>
    </citation>
    <scope>NUCLEOTIDE SEQUENCE [LARGE SCALE GENOMIC DNA]</scope>
    <source>
        <strain evidence="1 2">Zhejiang</strain>
    </source>
</reference>
<organism evidence="1 2">
    <name type="scientific">Ancylostoma duodenale</name>
    <dbReference type="NCBI Taxonomy" id="51022"/>
    <lineage>
        <taxon>Eukaryota</taxon>
        <taxon>Metazoa</taxon>
        <taxon>Ecdysozoa</taxon>
        <taxon>Nematoda</taxon>
        <taxon>Chromadorea</taxon>
        <taxon>Rhabditida</taxon>
        <taxon>Rhabditina</taxon>
        <taxon>Rhabditomorpha</taxon>
        <taxon>Strongyloidea</taxon>
        <taxon>Ancylostomatidae</taxon>
        <taxon>Ancylostomatinae</taxon>
        <taxon>Ancylostoma</taxon>
    </lineage>
</organism>
<keyword evidence="2" id="KW-1185">Reference proteome</keyword>
<accession>A0A0C2CJ19</accession>